<sequence length="56" mass="6359">MISTDLPARAQGLRFDVHPCPEGEVWGCRVEHHLTDPAEEPRMDLWGTEPVFRSAD</sequence>
<keyword evidence="3" id="KW-1185">Reference proteome</keyword>
<dbReference type="RefSeq" id="WP_370720237.1">
    <property type="nucleotide sequence ID" value="NZ_JBGGTQ010000009.1"/>
</dbReference>
<reference evidence="2 3" key="1">
    <citation type="submission" date="2024-07" db="EMBL/GenBank/DDBJ databases">
        <authorList>
            <person name="Thanompreechachai J."/>
            <person name="Duangmal K."/>
        </authorList>
    </citation>
    <scope>NUCLEOTIDE SEQUENCE [LARGE SCALE GENOMIC DNA]</scope>
    <source>
        <strain evidence="2 3">TBRC 1896</strain>
    </source>
</reference>
<dbReference type="EMBL" id="JBGGTQ010000009">
    <property type="protein sequence ID" value="MEZ0493998.1"/>
    <property type="molecule type" value="Genomic_DNA"/>
</dbReference>
<dbReference type="Proteomes" id="UP001566476">
    <property type="component" value="Unassembled WGS sequence"/>
</dbReference>
<protein>
    <submittedName>
        <fullName evidence="2">Uncharacterized protein</fullName>
    </submittedName>
</protein>
<evidence type="ECO:0000313" key="2">
    <source>
        <dbReference type="EMBL" id="MEZ0493998.1"/>
    </source>
</evidence>
<feature type="region of interest" description="Disordered" evidence="1">
    <location>
        <begin position="37"/>
        <end position="56"/>
    </location>
</feature>
<gene>
    <name evidence="2" type="ORF">AB2L28_17315</name>
</gene>
<evidence type="ECO:0000313" key="3">
    <source>
        <dbReference type="Proteomes" id="UP001566476"/>
    </source>
</evidence>
<organism evidence="2 3">
    <name type="scientific">Kineococcus mangrovi</name>
    <dbReference type="NCBI Taxonomy" id="1660183"/>
    <lineage>
        <taxon>Bacteria</taxon>
        <taxon>Bacillati</taxon>
        <taxon>Actinomycetota</taxon>
        <taxon>Actinomycetes</taxon>
        <taxon>Kineosporiales</taxon>
        <taxon>Kineosporiaceae</taxon>
        <taxon>Kineococcus</taxon>
    </lineage>
</organism>
<evidence type="ECO:0000256" key="1">
    <source>
        <dbReference type="SAM" id="MobiDB-lite"/>
    </source>
</evidence>
<name>A0ABV4I5N8_9ACTN</name>
<proteinExistence type="predicted"/>
<accession>A0ABV4I5N8</accession>
<comment type="caution">
    <text evidence="2">The sequence shown here is derived from an EMBL/GenBank/DDBJ whole genome shotgun (WGS) entry which is preliminary data.</text>
</comment>